<sequence>RELRRVEVVGKVTGGFDRLGEPLIEVGGGFYPLGGRGSGLEGGGLIIRDPIHADHGDHDGKKCGPCKCKGCCHYDKCYEYCSGDSGPCCKWGKCHSCCS</sequence>
<dbReference type="AlphaFoldDB" id="A0A0E0CMK3"/>
<name>A0A0E0CMK3_9ORYZ</name>
<dbReference type="Proteomes" id="UP000008021">
    <property type="component" value="Chromosome 2"/>
</dbReference>
<reference evidence="1" key="2">
    <citation type="submission" date="2018-05" db="EMBL/GenBank/DDBJ databases">
        <title>OmerRS3 (Oryza meridionalis Reference Sequence Version 3).</title>
        <authorList>
            <person name="Zhang J."/>
            <person name="Kudrna D."/>
            <person name="Lee S."/>
            <person name="Talag J."/>
            <person name="Welchert J."/>
            <person name="Wing R.A."/>
        </authorList>
    </citation>
    <scope>NUCLEOTIDE SEQUENCE [LARGE SCALE GENOMIC DNA]</scope>
    <source>
        <strain evidence="1">cv. OR44</strain>
    </source>
</reference>
<evidence type="ECO:0000313" key="2">
    <source>
        <dbReference type="Proteomes" id="UP000008021"/>
    </source>
</evidence>
<keyword evidence="2" id="KW-1185">Reference proteome</keyword>
<dbReference type="Gramene" id="OMERI02G21640.1">
    <property type="protein sequence ID" value="OMERI02G21640.1"/>
    <property type="gene ID" value="OMERI02G21640"/>
</dbReference>
<dbReference type="EnsemblPlants" id="OMERI02G21640.1">
    <property type="protein sequence ID" value="OMERI02G21640.1"/>
    <property type="gene ID" value="OMERI02G21640"/>
</dbReference>
<reference evidence="1" key="1">
    <citation type="submission" date="2015-04" db="UniProtKB">
        <authorList>
            <consortium name="EnsemblPlants"/>
        </authorList>
    </citation>
    <scope>IDENTIFICATION</scope>
</reference>
<proteinExistence type="predicted"/>
<evidence type="ECO:0000313" key="1">
    <source>
        <dbReference type="EnsemblPlants" id="OMERI02G21640.1"/>
    </source>
</evidence>
<accession>A0A0E0CMK3</accession>
<protein>
    <submittedName>
        <fullName evidence="1">Uncharacterized protein</fullName>
    </submittedName>
</protein>
<dbReference type="HOGENOM" id="CLU_2326852_0_0_1"/>
<organism evidence="1">
    <name type="scientific">Oryza meridionalis</name>
    <dbReference type="NCBI Taxonomy" id="40149"/>
    <lineage>
        <taxon>Eukaryota</taxon>
        <taxon>Viridiplantae</taxon>
        <taxon>Streptophyta</taxon>
        <taxon>Embryophyta</taxon>
        <taxon>Tracheophyta</taxon>
        <taxon>Spermatophyta</taxon>
        <taxon>Magnoliopsida</taxon>
        <taxon>Liliopsida</taxon>
        <taxon>Poales</taxon>
        <taxon>Poaceae</taxon>
        <taxon>BOP clade</taxon>
        <taxon>Oryzoideae</taxon>
        <taxon>Oryzeae</taxon>
        <taxon>Oryzinae</taxon>
        <taxon>Oryza</taxon>
    </lineage>
</organism>